<dbReference type="Gene3D" id="1.10.287.130">
    <property type="match status" value="1"/>
</dbReference>
<evidence type="ECO:0000256" key="4">
    <source>
        <dbReference type="ARBA" id="ARBA00022553"/>
    </source>
</evidence>
<dbReference type="InterPro" id="IPR036890">
    <property type="entry name" value="HATPase_C_sf"/>
</dbReference>
<dbReference type="FunFam" id="1.10.287.130:FF:000009">
    <property type="entry name" value="Two-component sensor histidine kinase"/>
    <property type="match status" value="1"/>
</dbReference>
<dbReference type="Pfam" id="PF00672">
    <property type="entry name" value="HAMP"/>
    <property type="match status" value="1"/>
</dbReference>
<evidence type="ECO:0000259" key="14">
    <source>
        <dbReference type="PROSITE" id="PS50885"/>
    </source>
</evidence>
<dbReference type="GO" id="GO:0005886">
    <property type="term" value="C:plasma membrane"/>
    <property type="evidence" value="ECO:0007669"/>
    <property type="project" value="UniProtKB-SubCell"/>
</dbReference>
<evidence type="ECO:0000256" key="12">
    <source>
        <dbReference type="SAM" id="Phobius"/>
    </source>
</evidence>
<keyword evidence="10 12" id="KW-0472">Membrane</keyword>
<dbReference type="CDD" id="cd00082">
    <property type="entry name" value="HisKA"/>
    <property type="match status" value="1"/>
</dbReference>
<dbReference type="EC" id="2.7.13.3" evidence="3"/>
<feature type="domain" description="Histidine kinase" evidence="13">
    <location>
        <begin position="267"/>
        <end position="471"/>
    </location>
</feature>
<comment type="caution">
    <text evidence="15">The sequence shown here is derived from an EMBL/GenBank/DDBJ whole genome shotgun (WGS) entry which is preliminary data.</text>
</comment>
<dbReference type="EMBL" id="SMJW01000145">
    <property type="protein sequence ID" value="TDC12105.1"/>
    <property type="molecule type" value="Genomic_DNA"/>
</dbReference>
<dbReference type="PANTHER" id="PTHR45436">
    <property type="entry name" value="SENSOR HISTIDINE KINASE YKOH"/>
    <property type="match status" value="1"/>
</dbReference>
<feature type="compositionally biased region" description="Basic and acidic residues" evidence="11">
    <location>
        <begin position="121"/>
        <end position="133"/>
    </location>
</feature>
<gene>
    <name evidence="15" type="ORF">E1284_25250</name>
</gene>
<evidence type="ECO:0000256" key="10">
    <source>
        <dbReference type="ARBA" id="ARBA00023136"/>
    </source>
</evidence>
<dbReference type="PRINTS" id="PR00344">
    <property type="entry name" value="BCTRLSENSOR"/>
</dbReference>
<evidence type="ECO:0000256" key="1">
    <source>
        <dbReference type="ARBA" id="ARBA00000085"/>
    </source>
</evidence>
<reference evidence="15 16" key="1">
    <citation type="submission" date="2019-03" db="EMBL/GenBank/DDBJ databases">
        <title>Draft genome sequences of novel Actinobacteria.</title>
        <authorList>
            <person name="Sahin N."/>
            <person name="Ay H."/>
            <person name="Saygin H."/>
        </authorList>
    </citation>
    <scope>NUCLEOTIDE SEQUENCE [LARGE SCALE GENOMIC DNA]</scope>
    <source>
        <strain evidence="15 16">DSM 45347</strain>
    </source>
</reference>
<evidence type="ECO:0000259" key="13">
    <source>
        <dbReference type="PROSITE" id="PS50109"/>
    </source>
</evidence>
<dbReference type="AlphaFoldDB" id="A0A4R4NRU8"/>
<keyword evidence="9" id="KW-0902">Two-component regulatory system</keyword>
<dbReference type="InterPro" id="IPR003661">
    <property type="entry name" value="HisK_dim/P_dom"/>
</dbReference>
<feature type="region of interest" description="Disordered" evidence="11">
    <location>
        <begin position="91"/>
        <end position="141"/>
    </location>
</feature>
<keyword evidence="8 12" id="KW-1133">Transmembrane helix</keyword>
<evidence type="ECO:0000256" key="5">
    <source>
        <dbReference type="ARBA" id="ARBA00022679"/>
    </source>
</evidence>
<dbReference type="SUPFAM" id="SSF47384">
    <property type="entry name" value="Homodimeric domain of signal transducing histidine kinase"/>
    <property type="match status" value="1"/>
</dbReference>
<name>A0A4R4NRU8_9ACTN</name>
<protein>
    <recommendedName>
        <fullName evidence="3">histidine kinase</fullName>
        <ecNumber evidence="3">2.7.13.3</ecNumber>
    </recommendedName>
</protein>
<dbReference type="PROSITE" id="PS50109">
    <property type="entry name" value="HIS_KIN"/>
    <property type="match status" value="1"/>
</dbReference>
<evidence type="ECO:0000256" key="3">
    <source>
        <dbReference type="ARBA" id="ARBA00012438"/>
    </source>
</evidence>
<evidence type="ECO:0000256" key="11">
    <source>
        <dbReference type="SAM" id="MobiDB-lite"/>
    </source>
</evidence>
<dbReference type="PROSITE" id="PS50885">
    <property type="entry name" value="HAMP"/>
    <property type="match status" value="1"/>
</dbReference>
<evidence type="ECO:0000256" key="8">
    <source>
        <dbReference type="ARBA" id="ARBA00022989"/>
    </source>
</evidence>
<keyword evidence="7 15" id="KW-0418">Kinase</keyword>
<dbReference type="Proteomes" id="UP000295431">
    <property type="component" value="Unassembled WGS sequence"/>
</dbReference>
<dbReference type="Pfam" id="PF02518">
    <property type="entry name" value="HATPase_c"/>
    <property type="match status" value="1"/>
</dbReference>
<organism evidence="15 16">
    <name type="scientific">Actinomadura bangladeshensis</name>
    <dbReference type="NCBI Taxonomy" id="453573"/>
    <lineage>
        <taxon>Bacteria</taxon>
        <taxon>Bacillati</taxon>
        <taxon>Actinomycetota</taxon>
        <taxon>Actinomycetes</taxon>
        <taxon>Streptosporangiales</taxon>
        <taxon>Thermomonosporaceae</taxon>
        <taxon>Actinomadura</taxon>
    </lineage>
</organism>
<evidence type="ECO:0000256" key="9">
    <source>
        <dbReference type="ARBA" id="ARBA00023012"/>
    </source>
</evidence>
<dbReference type="RefSeq" id="WP_131942616.1">
    <property type="nucleotide sequence ID" value="NZ_BAAAMX010000025.1"/>
</dbReference>
<accession>A0A4R4NRU8</accession>
<dbReference type="Gene3D" id="6.10.340.10">
    <property type="match status" value="1"/>
</dbReference>
<dbReference type="SMART" id="SM00387">
    <property type="entry name" value="HATPase_c"/>
    <property type="match status" value="1"/>
</dbReference>
<dbReference type="InterPro" id="IPR005467">
    <property type="entry name" value="His_kinase_dom"/>
</dbReference>
<evidence type="ECO:0000256" key="6">
    <source>
        <dbReference type="ARBA" id="ARBA00022692"/>
    </source>
</evidence>
<keyword evidence="5" id="KW-0808">Transferase</keyword>
<feature type="domain" description="HAMP" evidence="14">
    <location>
        <begin position="205"/>
        <end position="259"/>
    </location>
</feature>
<evidence type="ECO:0000313" key="15">
    <source>
        <dbReference type="EMBL" id="TDC12105.1"/>
    </source>
</evidence>
<dbReference type="InterPro" id="IPR003594">
    <property type="entry name" value="HATPase_dom"/>
</dbReference>
<keyword evidence="16" id="KW-1185">Reference proteome</keyword>
<feature type="transmembrane region" description="Helical" evidence="12">
    <location>
        <begin position="12"/>
        <end position="35"/>
    </location>
</feature>
<keyword evidence="6 12" id="KW-0812">Transmembrane</keyword>
<dbReference type="SMART" id="SM00388">
    <property type="entry name" value="HisKA"/>
    <property type="match status" value="1"/>
</dbReference>
<dbReference type="CDD" id="cd06225">
    <property type="entry name" value="HAMP"/>
    <property type="match status" value="1"/>
</dbReference>
<feature type="transmembrane region" description="Helical" evidence="12">
    <location>
        <begin position="184"/>
        <end position="203"/>
    </location>
</feature>
<dbReference type="SMART" id="SM00304">
    <property type="entry name" value="HAMP"/>
    <property type="match status" value="1"/>
</dbReference>
<evidence type="ECO:0000256" key="2">
    <source>
        <dbReference type="ARBA" id="ARBA00004236"/>
    </source>
</evidence>
<dbReference type="InterPro" id="IPR004358">
    <property type="entry name" value="Sig_transdc_His_kin-like_C"/>
</dbReference>
<comment type="catalytic activity">
    <reaction evidence="1">
        <text>ATP + protein L-histidine = ADP + protein N-phospho-L-histidine.</text>
        <dbReference type="EC" id="2.7.13.3"/>
    </reaction>
</comment>
<dbReference type="Pfam" id="PF00512">
    <property type="entry name" value="HisKA"/>
    <property type="match status" value="1"/>
</dbReference>
<dbReference type="SUPFAM" id="SSF55874">
    <property type="entry name" value="ATPase domain of HSP90 chaperone/DNA topoisomerase II/histidine kinase"/>
    <property type="match status" value="1"/>
</dbReference>
<dbReference type="InterPro" id="IPR050428">
    <property type="entry name" value="TCS_sensor_his_kinase"/>
</dbReference>
<dbReference type="OrthoDB" id="9786919at2"/>
<proteinExistence type="predicted"/>
<evidence type="ECO:0000313" key="16">
    <source>
        <dbReference type="Proteomes" id="UP000295431"/>
    </source>
</evidence>
<dbReference type="InterPro" id="IPR036097">
    <property type="entry name" value="HisK_dim/P_sf"/>
</dbReference>
<keyword evidence="4" id="KW-0597">Phosphoprotein</keyword>
<dbReference type="PANTHER" id="PTHR45436:SF5">
    <property type="entry name" value="SENSOR HISTIDINE KINASE TRCS"/>
    <property type="match status" value="1"/>
</dbReference>
<dbReference type="InterPro" id="IPR003660">
    <property type="entry name" value="HAMP_dom"/>
</dbReference>
<dbReference type="CDD" id="cd00075">
    <property type="entry name" value="HATPase"/>
    <property type="match status" value="1"/>
</dbReference>
<comment type="subcellular location">
    <subcellularLocation>
        <location evidence="2">Cell membrane</location>
    </subcellularLocation>
</comment>
<sequence>MAGRPGSVRARTTIGATAVVAGALVAAGLAVVLLLRANLAGQADLRAEVAAREVASQLATGVAYGSLDLPDAEDHPVQVVGEDGRVRAVSEDLQAVHGTGSPGVRPGSAPRGGDDDDPGDDPGRGEVSDDEPKLTTGTATVDGRTAGYRFAAIEVTTPRDETVTVYAGADLAAARDATGTVTRAMLAGLPLLLAVVAGVTWLVTRRALRPVEAVRAELAEITSSGDLARRVPVPDARDEIAGLAATTNETLAALEESVARQRGFVADASHELRSPIASLRTQLEVAAAHPELLDVDGLVADVVRLQHLAADLLLLARIDAGERPPARPVALGGLVRDELDRRAPHDRIPVEASIEADPRVMGVPGQLVRVLGNLLDNAERHAETSVRLSLREEGGRAVLRVCDDGPGVPAGDRERIFERFVRLDDARSRDEGGAGLGLAIARDLVRAHAGTLAVGEAPGGGALFEVRLPAT</sequence>
<dbReference type="GO" id="GO:0000155">
    <property type="term" value="F:phosphorelay sensor kinase activity"/>
    <property type="evidence" value="ECO:0007669"/>
    <property type="project" value="InterPro"/>
</dbReference>
<dbReference type="Gene3D" id="3.30.565.10">
    <property type="entry name" value="Histidine kinase-like ATPase, C-terminal domain"/>
    <property type="match status" value="1"/>
</dbReference>
<evidence type="ECO:0000256" key="7">
    <source>
        <dbReference type="ARBA" id="ARBA00022777"/>
    </source>
</evidence>